<evidence type="ECO:0000313" key="4">
    <source>
        <dbReference type="EMBL" id="OTA41498.1"/>
    </source>
</evidence>
<dbReference type="Proteomes" id="UP000194267">
    <property type="component" value="Unassembled WGS sequence"/>
</dbReference>
<sequence>MRFFHSLGRDTEVVTDSPGLVAARLLACLINEAAFALQEGIATAEAIDTAMQLGLNYPLGPLEWADELGPDKVLAVLEGLQRETGEERYRPAPYLRKRVLAGMPLRG</sequence>
<dbReference type="EMBL" id="LWLV01000419">
    <property type="protein sequence ID" value="OTA41498.1"/>
    <property type="molecule type" value="Genomic_DNA"/>
</dbReference>
<name>A0A1Y2T516_SYMTR</name>
<comment type="similarity">
    <text evidence="2">Belongs to the 3-hydroxyacyl-CoA dehydrogenase family.</text>
</comment>
<feature type="domain" description="3-hydroxyacyl-CoA dehydrogenase C-terminal" evidence="3">
    <location>
        <begin position="19"/>
        <end position="102"/>
    </location>
</feature>
<dbReference type="GO" id="GO:0016616">
    <property type="term" value="F:oxidoreductase activity, acting on the CH-OH group of donors, NAD or NADP as acceptor"/>
    <property type="evidence" value="ECO:0007669"/>
    <property type="project" value="InterPro"/>
</dbReference>
<dbReference type="Gene3D" id="1.10.1040.10">
    <property type="entry name" value="N-(1-d-carboxylethyl)-l-norvaline Dehydrogenase, domain 2"/>
    <property type="match status" value="1"/>
</dbReference>
<dbReference type="Pfam" id="PF00725">
    <property type="entry name" value="3HCDH"/>
    <property type="match status" value="1"/>
</dbReference>
<dbReference type="InterPro" id="IPR008927">
    <property type="entry name" value="6-PGluconate_DH-like_C_sf"/>
</dbReference>
<dbReference type="InterPro" id="IPR013328">
    <property type="entry name" value="6PGD_dom2"/>
</dbReference>
<evidence type="ECO:0000256" key="1">
    <source>
        <dbReference type="ARBA" id="ARBA00005086"/>
    </source>
</evidence>
<evidence type="ECO:0000259" key="3">
    <source>
        <dbReference type="Pfam" id="PF00725"/>
    </source>
</evidence>
<protein>
    <recommendedName>
        <fullName evidence="3">3-hydroxyacyl-CoA dehydrogenase C-terminal domain-containing protein</fullName>
    </recommendedName>
</protein>
<comment type="caution">
    <text evidence="4">The sequence shown here is derived from an EMBL/GenBank/DDBJ whole genome shotgun (WGS) entry which is preliminary data.</text>
</comment>
<evidence type="ECO:0000256" key="2">
    <source>
        <dbReference type="ARBA" id="ARBA00009463"/>
    </source>
</evidence>
<dbReference type="PANTHER" id="PTHR48075">
    <property type="entry name" value="3-HYDROXYACYL-COA DEHYDROGENASE FAMILY PROTEIN"/>
    <property type="match status" value="1"/>
</dbReference>
<dbReference type="GO" id="GO:0006631">
    <property type="term" value="P:fatty acid metabolic process"/>
    <property type="evidence" value="ECO:0007669"/>
    <property type="project" value="InterPro"/>
</dbReference>
<accession>A0A1Y2T516</accession>
<proteinExistence type="inferred from homology"/>
<dbReference type="SUPFAM" id="SSF48179">
    <property type="entry name" value="6-phosphogluconate dehydrogenase C-terminal domain-like"/>
    <property type="match status" value="1"/>
</dbReference>
<evidence type="ECO:0000313" key="5">
    <source>
        <dbReference type="Proteomes" id="UP000194267"/>
    </source>
</evidence>
<dbReference type="AlphaFoldDB" id="A0A1Y2T516"/>
<gene>
    <name evidence="4" type="ORF">A6D92_06165</name>
</gene>
<comment type="pathway">
    <text evidence="1">Lipid metabolism; butanoate metabolism.</text>
</comment>
<dbReference type="PANTHER" id="PTHR48075:SF5">
    <property type="entry name" value="3-HYDROXYBUTYRYL-COA DEHYDROGENASE"/>
    <property type="match status" value="1"/>
</dbReference>
<reference evidence="5" key="1">
    <citation type="submission" date="2016-04" db="EMBL/GenBank/DDBJ databases">
        <authorList>
            <person name="Antunes L.P."/>
            <person name="Martins L.F."/>
            <person name="Pereira R.V."/>
            <person name="Thomas A.M."/>
            <person name="Barbosa D."/>
            <person name="Nascimento L."/>
            <person name="Silva G.M."/>
            <person name="Condomitti G.W."/>
            <person name="Digiampietri L.A."/>
            <person name="Lombardi K.C."/>
            <person name="Ramos P.L."/>
            <person name="Quaggio R.B."/>
            <person name="Oliveira J.C."/>
            <person name="Pascon R.C."/>
            <person name="Cruz J.B."/>
            <person name="Silva A.M."/>
            <person name="Setubal J.C."/>
        </authorList>
    </citation>
    <scope>NUCLEOTIDE SEQUENCE [LARGE SCALE GENOMIC DNA]</scope>
</reference>
<organism evidence="4 5">
    <name type="scientific">Symbiobacterium thermophilum</name>
    <dbReference type="NCBI Taxonomy" id="2734"/>
    <lineage>
        <taxon>Bacteria</taxon>
        <taxon>Bacillati</taxon>
        <taxon>Bacillota</taxon>
        <taxon>Clostridia</taxon>
        <taxon>Eubacteriales</taxon>
        <taxon>Symbiobacteriaceae</taxon>
        <taxon>Symbiobacterium</taxon>
    </lineage>
</organism>
<dbReference type="InterPro" id="IPR006108">
    <property type="entry name" value="3HC_DH_C"/>
</dbReference>